<dbReference type="InterPro" id="IPR045191">
    <property type="entry name" value="MBR1/2-like"/>
</dbReference>
<evidence type="ECO:0000256" key="3">
    <source>
        <dbReference type="ARBA" id="ARBA00022679"/>
    </source>
</evidence>
<sequence>MFFHQISDHFFLSHETTNLQSSPNNLFFSRSFRTLLLVESIFLILSFLFLAMIHQIDKILILICLTIPLTILLRFFFWVNLLLFESNYLNNEYRDSHAQSETQTQTLTQTNSLTPTQTDNYSPPQSPNLWQRIKNSFSNCLESNLENRSNMNLQSYQEVIRSLSIINRDFNDLDYERLLNLDNYVVNKGLKKCQINRLPRKKYQNKINMTNSDSEKEHEEKCMICLEKFSQGQNLTTLPCFVSCLNIIFITIVVSFISSMYILFR</sequence>
<feature type="transmembrane region" description="Helical" evidence="9">
    <location>
        <begin position="34"/>
        <end position="53"/>
    </location>
</feature>
<keyword evidence="6" id="KW-0833">Ubl conjugation pathway</keyword>
<name>A0AAV8AC56_9EUKA</name>
<keyword evidence="9" id="KW-0812">Transmembrane</keyword>
<evidence type="ECO:0000256" key="9">
    <source>
        <dbReference type="SAM" id="Phobius"/>
    </source>
</evidence>
<dbReference type="InterPro" id="IPR013083">
    <property type="entry name" value="Znf_RING/FYVE/PHD"/>
</dbReference>
<dbReference type="Gene3D" id="3.30.40.10">
    <property type="entry name" value="Zinc/RING finger domain, C3HC4 (zinc finger)"/>
    <property type="match status" value="1"/>
</dbReference>
<proteinExistence type="predicted"/>
<evidence type="ECO:0000256" key="7">
    <source>
        <dbReference type="ARBA" id="ARBA00022833"/>
    </source>
</evidence>
<reference evidence="10" key="1">
    <citation type="submission" date="2022-08" db="EMBL/GenBank/DDBJ databases">
        <title>Novel sulphate-reducing endosymbionts in the free-living metamonad Anaeramoeba.</title>
        <authorList>
            <person name="Jerlstrom-Hultqvist J."/>
            <person name="Cepicka I."/>
            <person name="Gallot-Lavallee L."/>
            <person name="Salas-Leiva D."/>
            <person name="Curtis B.A."/>
            <person name="Zahonova K."/>
            <person name="Pipaliya S."/>
            <person name="Dacks J."/>
            <person name="Roger A.J."/>
        </authorList>
    </citation>
    <scope>NUCLEOTIDE SEQUENCE</scope>
    <source>
        <strain evidence="10">Busselton2</strain>
    </source>
</reference>
<dbReference type="PANTHER" id="PTHR22937">
    <property type="entry name" value="E3 UBIQUITIN-PROTEIN LIGASE RNF165"/>
    <property type="match status" value="1"/>
</dbReference>
<evidence type="ECO:0000313" key="11">
    <source>
        <dbReference type="Proteomes" id="UP001146793"/>
    </source>
</evidence>
<evidence type="ECO:0000256" key="6">
    <source>
        <dbReference type="ARBA" id="ARBA00022786"/>
    </source>
</evidence>
<feature type="transmembrane region" description="Helical" evidence="9">
    <location>
        <begin position="59"/>
        <end position="84"/>
    </location>
</feature>
<evidence type="ECO:0000256" key="4">
    <source>
        <dbReference type="ARBA" id="ARBA00022723"/>
    </source>
</evidence>
<evidence type="ECO:0000256" key="5">
    <source>
        <dbReference type="ARBA" id="ARBA00022771"/>
    </source>
</evidence>
<evidence type="ECO:0000256" key="8">
    <source>
        <dbReference type="SAM" id="MobiDB-lite"/>
    </source>
</evidence>
<dbReference type="Proteomes" id="UP001146793">
    <property type="component" value="Unassembled WGS sequence"/>
</dbReference>
<feature type="transmembrane region" description="Helical" evidence="9">
    <location>
        <begin position="238"/>
        <end position="264"/>
    </location>
</feature>
<accession>A0AAV8AC56</accession>
<keyword evidence="7" id="KW-0862">Zinc</keyword>
<dbReference type="EC" id="2.3.2.27" evidence="2"/>
<keyword evidence="4" id="KW-0479">Metal-binding</keyword>
<protein>
    <recommendedName>
        <fullName evidence="2">RING-type E3 ubiquitin transferase</fullName>
        <ecNumber evidence="2">2.3.2.27</ecNumber>
    </recommendedName>
</protein>
<comment type="catalytic activity">
    <reaction evidence="1">
        <text>S-ubiquitinyl-[E2 ubiquitin-conjugating enzyme]-L-cysteine + [acceptor protein]-L-lysine = [E2 ubiquitin-conjugating enzyme]-L-cysteine + N(6)-ubiquitinyl-[acceptor protein]-L-lysine.</text>
        <dbReference type="EC" id="2.3.2.27"/>
    </reaction>
</comment>
<dbReference type="EMBL" id="JANTQA010000012">
    <property type="protein sequence ID" value="KAJ3450093.1"/>
    <property type="molecule type" value="Genomic_DNA"/>
</dbReference>
<evidence type="ECO:0000256" key="1">
    <source>
        <dbReference type="ARBA" id="ARBA00000900"/>
    </source>
</evidence>
<dbReference type="AlphaFoldDB" id="A0AAV8AC56"/>
<dbReference type="GO" id="GO:0061630">
    <property type="term" value="F:ubiquitin protein ligase activity"/>
    <property type="evidence" value="ECO:0007669"/>
    <property type="project" value="UniProtKB-EC"/>
</dbReference>
<organism evidence="10 11">
    <name type="scientific">Anaeramoeba flamelloides</name>
    <dbReference type="NCBI Taxonomy" id="1746091"/>
    <lineage>
        <taxon>Eukaryota</taxon>
        <taxon>Metamonada</taxon>
        <taxon>Anaeramoebidae</taxon>
        <taxon>Anaeramoeba</taxon>
    </lineage>
</organism>
<dbReference type="GO" id="GO:0008270">
    <property type="term" value="F:zinc ion binding"/>
    <property type="evidence" value="ECO:0007669"/>
    <property type="project" value="UniProtKB-KW"/>
</dbReference>
<keyword evidence="9" id="KW-0472">Membrane</keyword>
<evidence type="ECO:0000256" key="2">
    <source>
        <dbReference type="ARBA" id="ARBA00012483"/>
    </source>
</evidence>
<keyword evidence="9" id="KW-1133">Transmembrane helix</keyword>
<feature type="region of interest" description="Disordered" evidence="8">
    <location>
        <begin position="100"/>
        <end position="125"/>
    </location>
</feature>
<gene>
    <name evidence="10" type="ORF">M0812_06258</name>
</gene>
<comment type="caution">
    <text evidence="10">The sequence shown here is derived from an EMBL/GenBank/DDBJ whole genome shotgun (WGS) entry which is preliminary data.</text>
</comment>
<keyword evidence="3" id="KW-0808">Transferase</keyword>
<keyword evidence="5" id="KW-0863">Zinc-finger</keyword>
<evidence type="ECO:0000313" key="10">
    <source>
        <dbReference type="EMBL" id="KAJ3450093.1"/>
    </source>
</evidence>
<feature type="compositionally biased region" description="Low complexity" evidence="8">
    <location>
        <begin position="100"/>
        <end position="118"/>
    </location>
</feature>
<dbReference type="PANTHER" id="PTHR22937:SF65">
    <property type="entry name" value="E3 UBIQUITIN-PROTEIN LIGASE ARK2C"/>
    <property type="match status" value="1"/>
</dbReference>